<evidence type="ECO:0000313" key="1">
    <source>
        <dbReference type="EMBL" id="QQB13289.1"/>
    </source>
</evidence>
<dbReference type="InterPro" id="IPR034660">
    <property type="entry name" value="DinB/YfiT-like"/>
</dbReference>
<gene>
    <name evidence="1" type="ORF">I6H47_10560</name>
</gene>
<dbReference type="AlphaFoldDB" id="A0A7T3ZX71"/>
<dbReference type="RefSeq" id="WP_198498505.1">
    <property type="nucleotide sequence ID" value="NZ_CP065989.1"/>
</dbReference>
<evidence type="ECO:0000313" key="2">
    <source>
        <dbReference type="Proteomes" id="UP000595374"/>
    </source>
</evidence>
<name>A0A7T3ZX71_9MICO</name>
<dbReference type="Proteomes" id="UP000595374">
    <property type="component" value="Chromosome"/>
</dbReference>
<dbReference type="InterPro" id="IPR007061">
    <property type="entry name" value="MST-like"/>
</dbReference>
<reference evidence="1 2" key="1">
    <citation type="submission" date="2020-12" db="EMBL/GenBank/DDBJ databases">
        <title>FDA dAtabase for Regulatory Grade micrObial Sequences (FDA-ARGOS): Supporting development and validation of Infectious Disease Dx tests.</title>
        <authorList>
            <person name="Sproer C."/>
            <person name="Gronow S."/>
            <person name="Severitt S."/>
            <person name="Schroder I."/>
            <person name="Tallon L."/>
            <person name="Sadzewicz L."/>
            <person name="Zhao X."/>
            <person name="Boylan J."/>
            <person name="Ott S."/>
            <person name="Bowen H."/>
            <person name="Vavikolanu K."/>
            <person name="Mehta A."/>
            <person name="Aluvathingal J."/>
            <person name="Nadendla S."/>
            <person name="Lowell S."/>
            <person name="Myers T."/>
            <person name="Yan Y."/>
            <person name="Sichtig H."/>
        </authorList>
    </citation>
    <scope>NUCLEOTIDE SEQUENCE [LARGE SCALE GENOMIC DNA]</scope>
    <source>
        <strain evidence="1 2">FDAARGOS_990</strain>
    </source>
</reference>
<sequence length="171" mass="19367">MNLPLDEPRDQPDEREGLVEFLDYQRQVLRRKVAGLSAEELRRTVGASSLTLGGLLKHLSLVEYTWFLDRTAGEALPEPFAAIDWRSDRDWDFESAADDSPEELLDLHERAVESSREVLAGIADLGTPLRRRSHGSVQNVRWVLIHMIEEYARHLGHADLLRESIDGAVGD</sequence>
<dbReference type="SUPFAM" id="SSF109854">
    <property type="entry name" value="DinB/YfiT-like putative metalloenzymes"/>
    <property type="match status" value="1"/>
</dbReference>
<dbReference type="Pfam" id="PF04978">
    <property type="entry name" value="MST"/>
    <property type="match status" value="1"/>
</dbReference>
<dbReference type="EMBL" id="CP065989">
    <property type="protein sequence ID" value="QQB13289.1"/>
    <property type="molecule type" value="Genomic_DNA"/>
</dbReference>
<dbReference type="Gene3D" id="1.20.120.450">
    <property type="entry name" value="dinb family like domain"/>
    <property type="match status" value="1"/>
</dbReference>
<proteinExistence type="predicted"/>
<protein>
    <submittedName>
        <fullName evidence="1">DinB family protein</fullName>
    </submittedName>
</protein>
<accession>A0A7T3ZX71</accession>
<organism evidence="1 2">
    <name type="scientific">Brevibacterium casei</name>
    <dbReference type="NCBI Taxonomy" id="33889"/>
    <lineage>
        <taxon>Bacteria</taxon>
        <taxon>Bacillati</taxon>
        <taxon>Actinomycetota</taxon>
        <taxon>Actinomycetes</taxon>
        <taxon>Micrococcales</taxon>
        <taxon>Brevibacteriaceae</taxon>
        <taxon>Brevibacterium</taxon>
    </lineage>
</organism>